<dbReference type="Proteomes" id="UP000199665">
    <property type="component" value="Unassembled WGS sequence"/>
</dbReference>
<evidence type="ECO:0000313" key="2">
    <source>
        <dbReference type="Proteomes" id="UP000199665"/>
    </source>
</evidence>
<protein>
    <recommendedName>
        <fullName evidence="3">Glycosyl transferases group 1</fullName>
    </recommendedName>
</protein>
<evidence type="ECO:0008006" key="3">
    <source>
        <dbReference type="Google" id="ProtNLM"/>
    </source>
</evidence>
<dbReference type="RefSeq" id="WP_090463626.1">
    <property type="nucleotide sequence ID" value="NZ_FNRV01000001.1"/>
</dbReference>
<dbReference type="SUPFAM" id="SSF53756">
    <property type="entry name" value="UDP-Glycosyltransferase/glycogen phosphorylase"/>
    <property type="match status" value="1"/>
</dbReference>
<comment type="caution">
    <text evidence="1">The sequence shown here is derived from an EMBL/GenBank/DDBJ whole genome shotgun (WGS) entry which is preliminary data.</text>
</comment>
<name>A0ABY0XS25_9PSED</name>
<dbReference type="Gene3D" id="3.40.50.2000">
    <property type="entry name" value="Glycogen Phosphorylase B"/>
    <property type="match status" value="1"/>
</dbReference>
<reference evidence="1 2" key="1">
    <citation type="submission" date="2016-10" db="EMBL/GenBank/DDBJ databases">
        <authorList>
            <person name="Varghese N."/>
            <person name="Submissions S."/>
        </authorList>
    </citation>
    <scope>NUCLEOTIDE SEQUENCE [LARGE SCALE GENOMIC DNA]</scope>
    <source>
        <strain evidence="1 2">DSM 18327</strain>
    </source>
</reference>
<dbReference type="EMBL" id="FNRV01000001">
    <property type="protein sequence ID" value="SEC03551.1"/>
    <property type="molecule type" value="Genomic_DNA"/>
</dbReference>
<keyword evidence="2" id="KW-1185">Reference proteome</keyword>
<evidence type="ECO:0000313" key="1">
    <source>
        <dbReference type="EMBL" id="SEC03551.1"/>
    </source>
</evidence>
<proteinExistence type="predicted"/>
<organism evidence="1 2">
    <name type="scientific">Pseudomonas mohnii</name>
    <dbReference type="NCBI Taxonomy" id="395600"/>
    <lineage>
        <taxon>Bacteria</taxon>
        <taxon>Pseudomonadati</taxon>
        <taxon>Pseudomonadota</taxon>
        <taxon>Gammaproteobacteria</taxon>
        <taxon>Pseudomonadales</taxon>
        <taxon>Pseudomonadaceae</taxon>
        <taxon>Pseudomonas</taxon>
    </lineage>
</organism>
<accession>A0ABY0XS25</accession>
<gene>
    <name evidence="1" type="ORF">SAMN05216205_1293</name>
</gene>
<sequence length="626" mass="70000">MNRLLRFLFGRANKAYSLLTKSSSAPAAQEVLTVTPSTHVLMCEALFDKDFYLTQYPDIGAAGVDPLQHYIDAGHAEGRHPLNLRAPNAESKIARALEYNPADQMTITLRIVLDLESGDVDRVSAAATLYKDALKDFSQSPSLIGHFEQAAFFVVGRWIRHECLHGINDVKELISNLLNIFPESRVLSALNAILLFERGELHLAQQEFFKNQTMQNLPPEISDICQRAMRQILDAEAVNVRSASDKGLLLLDSAFPSKISSFRFGEFSTYLTAIEDSEIHCRPDGNLFNFGESSALATQIDDFAKKSDVSNERIKRFDINNIGNPKVAYCVFLNLADLFFTQIGVPSAQHLIFTLYPGGGFAPNCPRSDASLRRLCDNPKVSKIITTQITSYRYLVDNRFCSPERIVHIFGGIIPELYTNTPPLPRPIDQTAINVCFVAQRYSAIGAEKGYDVFADVIKKFSNNPSINFHIVGGFDASVIDLGDARNVTFYGTRPSTFFPEFYASMDVILSPNIQRSALDPSHPETFDGFPTTCVVEASLQGVAMFLTDYQNMNQNLDGTPIFSSAEMEIITRDCEMICNRLQYYIGDREALRNLGQTGRLAILREFSFERQMVPRIELLNSYLAV</sequence>